<organism evidence="2 3">
    <name type="scientific">Ranatra chinensis</name>
    <dbReference type="NCBI Taxonomy" id="642074"/>
    <lineage>
        <taxon>Eukaryota</taxon>
        <taxon>Metazoa</taxon>
        <taxon>Ecdysozoa</taxon>
        <taxon>Arthropoda</taxon>
        <taxon>Hexapoda</taxon>
        <taxon>Insecta</taxon>
        <taxon>Pterygota</taxon>
        <taxon>Neoptera</taxon>
        <taxon>Paraneoptera</taxon>
        <taxon>Hemiptera</taxon>
        <taxon>Heteroptera</taxon>
        <taxon>Panheteroptera</taxon>
        <taxon>Nepomorpha</taxon>
        <taxon>Nepidae</taxon>
        <taxon>Ranatrinae</taxon>
        <taxon>Ranatra</taxon>
    </lineage>
</organism>
<feature type="region of interest" description="Disordered" evidence="1">
    <location>
        <begin position="136"/>
        <end position="159"/>
    </location>
</feature>
<comment type="caution">
    <text evidence="2">The sequence shown here is derived from an EMBL/GenBank/DDBJ whole genome shotgun (WGS) entry which is preliminary data.</text>
</comment>
<dbReference type="AlphaFoldDB" id="A0ABD0Y281"/>
<protein>
    <submittedName>
        <fullName evidence="2">Uncharacterized protein</fullName>
    </submittedName>
</protein>
<proteinExistence type="predicted"/>
<evidence type="ECO:0000313" key="3">
    <source>
        <dbReference type="Proteomes" id="UP001558652"/>
    </source>
</evidence>
<dbReference type="EMBL" id="JBFDAA010000016">
    <property type="protein sequence ID" value="KAL1117473.1"/>
    <property type="molecule type" value="Genomic_DNA"/>
</dbReference>
<dbReference type="Proteomes" id="UP001558652">
    <property type="component" value="Unassembled WGS sequence"/>
</dbReference>
<evidence type="ECO:0000256" key="1">
    <source>
        <dbReference type="SAM" id="MobiDB-lite"/>
    </source>
</evidence>
<reference evidence="2 3" key="1">
    <citation type="submission" date="2024-07" db="EMBL/GenBank/DDBJ databases">
        <title>Chromosome-level genome assembly of the water stick insect Ranatra chinensis (Heteroptera: Nepidae).</title>
        <authorList>
            <person name="Liu X."/>
        </authorList>
    </citation>
    <scope>NUCLEOTIDE SEQUENCE [LARGE SCALE GENOMIC DNA]</scope>
    <source>
        <strain evidence="2">Cailab_2021Rc</strain>
        <tissue evidence="2">Muscle</tissue>
    </source>
</reference>
<accession>A0ABD0Y281</accession>
<gene>
    <name evidence="2" type="ORF">AAG570_004798</name>
</gene>
<evidence type="ECO:0000313" key="2">
    <source>
        <dbReference type="EMBL" id="KAL1117473.1"/>
    </source>
</evidence>
<name>A0ABD0Y281_9HEMI</name>
<keyword evidence="3" id="KW-1185">Reference proteome</keyword>
<sequence length="159" mass="17943">MSASCVRVDVVCRDAVSRFRLTQNGLLLKFYVKCRFMRNDCNNAENVSRKHGKYGWKPASPLEIMLTLLKLNVIALVEEVLWMPCGGMMMCAGGLRLRKKKQRCTVDSGAGSCYTRCLPAPQPTLNIDHLHLRHHRTNHPGMQESPGSRKSVDPNLLSY</sequence>